<name>A0AAF0J865_9BASI</name>
<evidence type="ECO:0000256" key="1">
    <source>
        <dbReference type="SAM" id="MobiDB-lite"/>
    </source>
</evidence>
<feature type="region of interest" description="Disordered" evidence="1">
    <location>
        <begin position="139"/>
        <end position="158"/>
    </location>
</feature>
<reference evidence="2" key="1">
    <citation type="submission" date="2023-03" db="EMBL/GenBank/DDBJ databases">
        <title>Mating type loci evolution in Malassezia.</title>
        <authorList>
            <person name="Coelho M.A."/>
        </authorList>
    </citation>
    <scope>NUCLEOTIDE SEQUENCE</scope>
    <source>
        <strain evidence="2">CBS 11721</strain>
    </source>
</reference>
<organism evidence="2 3">
    <name type="scientific">Malassezia cuniculi</name>
    <dbReference type="NCBI Taxonomy" id="948313"/>
    <lineage>
        <taxon>Eukaryota</taxon>
        <taxon>Fungi</taxon>
        <taxon>Dikarya</taxon>
        <taxon>Basidiomycota</taxon>
        <taxon>Ustilaginomycotina</taxon>
        <taxon>Malasseziomycetes</taxon>
        <taxon>Malasseziales</taxon>
        <taxon>Malasseziaceae</taxon>
        <taxon>Malassezia</taxon>
    </lineage>
</organism>
<keyword evidence="3" id="KW-1185">Reference proteome</keyword>
<dbReference type="EMBL" id="CP119881">
    <property type="protein sequence ID" value="WFD36464.1"/>
    <property type="molecule type" value="Genomic_DNA"/>
</dbReference>
<gene>
    <name evidence="2" type="ORF">MCUN1_003343</name>
</gene>
<sequence length="340" mass="36839">MPAQRAAGNRRRSAPPLPLIYGGPLKEANVCARIYVYEWISRFDPAFCGTLRAPLDALHEWDATATCRLLARIILALAGATSLASANRPATAEVVAALRKHERNVEANEPWHMATSMLEKQPHIEIQPLPPVDAPLSGAFAEPVTPPEQPRLTRTRARRASAVAAALAQLGESSDDDSDEVRATRRSRRTEIREQQKKEEALRAGAAALAGDAPPQDVGSPVSLEERISVLVALCDLACFAPAVAGRAPLPGAPSITHAYLQASVDYGADAEKAARSTHAKLVKKHEQAERKLQLARPSANSSGYAGWQEQWAELQTAHASEMRDADRQLAAELRQHCVY</sequence>
<protein>
    <submittedName>
        <fullName evidence="2">Uncharacterized protein</fullName>
    </submittedName>
</protein>
<evidence type="ECO:0000313" key="2">
    <source>
        <dbReference type="EMBL" id="WFD36464.1"/>
    </source>
</evidence>
<proteinExistence type="predicted"/>
<feature type="compositionally biased region" description="Basic and acidic residues" evidence="1">
    <location>
        <begin position="189"/>
        <end position="198"/>
    </location>
</feature>
<accession>A0AAF0J865</accession>
<evidence type="ECO:0000313" key="3">
    <source>
        <dbReference type="Proteomes" id="UP001219933"/>
    </source>
</evidence>
<dbReference type="Proteomes" id="UP001219933">
    <property type="component" value="Chromosome 5"/>
</dbReference>
<dbReference type="AlphaFoldDB" id="A0AAF0J865"/>
<feature type="region of interest" description="Disordered" evidence="1">
    <location>
        <begin position="168"/>
        <end position="198"/>
    </location>
</feature>